<dbReference type="NCBIfam" id="TIGR04183">
    <property type="entry name" value="Por_Secre_tail"/>
    <property type="match status" value="1"/>
</dbReference>
<gene>
    <name evidence="3" type="ORF">F3059_02560</name>
</gene>
<evidence type="ECO:0000313" key="4">
    <source>
        <dbReference type="Proteomes" id="UP000435357"/>
    </source>
</evidence>
<evidence type="ECO:0000259" key="2">
    <source>
        <dbReference type="Pfam" id="PF18962"/>
    </source>
</evidence>
<proteinExistence type="predicted"/>
<evidence type="ECO:0000256" key="1">
    <source>
        <dbReference type="ARBA" id="ARBA00022729"/>
    </source>
</evidence>
<reference evidence="3 4" key="1">
    <citation type="submission" date="2019-09" db="EMBL/GenBank/DDBJ databases">
        <title>Genomes of Cryomorphaceae.</title>
        <authorList>
            <person name="Bowman J.P."/>
        </authorList>
    </citation>
    <scope>NUCLEOTIDE SEQUENCE [LARGE SCALE GENOMIC DNA]</scope>
    <source>
        <strain evidence="3 4">KCTC 52047</strain>
    </source>
</reference>
<name>A0A6N6M9J8_9FLAO</name>
<dbReference type="AlphaFoldDB" id="A0A6N6M9J8"/>
<dbReference type="InterPro" id="IPR026444">
    <property type="entry name" value="Secre_tail"/>
</dbReference>
<dbReference type="RefSeq" id="WP_151166377.1">
    <property type="nucleotide sequence ID" value="NZ_WACR01000002.1"/>
</dbReference>
<dbReference type="EMBL" id="WACR01000002">
    <property type="protein sequence ID" value="KAB1065553.1"/>
    <property type="molecule type" value="Genomic_DNA"/>
</dbReference>
<sequence length="857" mass="91943">MKLKYKIESILVTLFLLIQILGYSTSQQGGYITYQNIGQDSFQIQLVQYSECDVPFVFPSRDITISSSCSNSFTLPLPFSYTNFITNTCNSTGYNCGGGGGSLLGLVQHTYTDTVVLPPCNDWEFTFINCCRQLTSNFTNSSNQQVSSPITISSGMNTQIDQDNSSPLIQNPANAYVTLNEWTQYNSAAIDPDGNQLRYSLYTPNVASSTNYNALDSLINDSISGDLELNIHSGVSNNIFIFQRVYEINSNGDTLGYMDHEMRFTGITTSNINPDEPGDLTNVTGGQLTGPNGITSCSGDTICFDILLSDSNSSQTIKFNDSLLLSSLPGASFTENGQNPKTISVCWPTPEGFSGTKQFTISTADSACPIVGESQRSYSVNIIDGVSIVNDLISICKGDSVQIQALGDSTLSWQSLSGNSTSSANFSCTQCPDPTVSPSINSTYLVSASSSSSCPGSDTLTINVDSIPVFETQAMRDTICKGDTLSYSVNTTSQQISWDNNSSGINYFKPGTTAGIDTTTVQVSSGNCIFTDTLYGVVSQGIPSSLAKLSYDTAICPGDSTTITLHSGNGPYRYSWSNSLPGTNSVRLSLPQSDSITAVLTDTIGQCSDTAYFYIQISNPIKVEFNQTDTTICKNDSVNLSLEATGGIPPYNFSVNGNSTNDQLLFNGTSDSILVASAFDSEGCVFEGDTLQIAAKEPVQLIPLPDTIVTGDSAQICLQPLNGFSPFTYSWNISSSNDSCLSVSSNNHDLMVIGTVSGICGTDNDTTIITDISVGQESTSANSPEMLIYPNPVNTIVNIKAPLTGKLFIIDLKGSVVLTRHFNHSISIDLSQVKRGVHFFILKDDNNLVMIDKVVIK</sequence>
<protein>
    <submittedName>
        <fullName evidence="3">T9SS type A sorting domain-containing protein</fullName>
    </submittedName>
</protein>
<dbReference type="Pfam" id="PF18962">
    <property type="entry name" value="Por_Secre_tail"/>
    <property type="match status" value="1"/>
</dbReference>
<feature type="domain" description="Secretion system C-terminal sorting" evidence="2">
    <location>
        <begin position="788"/>
        <end position="856"/>
    </location>
</feature>
<dbReference type="OrthoDB" id="1110367at2"/>
<comment type="caution">
    <text evidence="3">The sequence shown here is derived from an EMBL/GenBank/DDBJ whole genome shotgun (WGS) entry which is preliminary data.</text>
</comment>
<dbReference type="Proteomes" id="UP000435357">
    <property type="component" value="Unassembled WGS sequence"/>
</dbReference>
<organism evidence="3 4">
    <name type="scientific">Salibacter halophilus</name>
    <dbReference type="NCBI Taxonomy" id="1803916"/>
    <lineage>
        <taxon>Bacteria</taxon>
        <taxon>Pseudomonadati</taxon>
        <taxon>Bacteroidota</taxon>
        <taxon>Flavobacteriia</taxon>
        <taxon>Flavobacteriales</taxon>
        <taxon>Salibacteraceae</taxon>
        <taxon>Salibacter</taxon>
    </lineage>
</organism>
<evidence type="ECO:0000313" key="3">
    <source>
        <dbReference type="EMBL" id="KAB1065553.1"/>
    </source>
</evidence>
<keyword evidence="4" id="KW-1185">Reference proteome</keyword>
<keyword evidence="1" id="KW-0732">Signal</keyword>
<accession>A0A6N6M9J8</accession>